<feature type="region of interest" description="Disordered" evidence="1">
    <location>
        <begin position="237"/>
        <end position="258"/>
    </location>
</feature>
<dbReference type="GeneID" id="106551651"/>
<organism evidence="3 4">
    <name type="scientific">Thamnophis sirtalis</name>
    <dbReference type="NCBI Taxonomy" id="35019"/>
    <lineage>
        <taxon>Eukaryota</taxon>
        <taxon>Metazoa</taxon>
        <taxon>Chordata</taxon>
        <taxon>Craniata</taxon>
        <taxon>Vertebrata</taxon>
        <taxon>Euteleostomi</taxon>
        <taxon>Lepidosauria</taxon>
        <taxon>Squamata</taxon>
        <taxon>Bifurcata</taxon>
        <taxon>Unidentata</taxon>
        <taxon>Episquamata</taxon>
        <taxon>Toxicofera</taxon>
        <taxon>Serpentes</taxon>
        <taxon>Colubroidea</taxon>
        <taxon>Colubridae</taxon>
        <taxon>Natricinae</taxon>
        <taxon>Thamnophis</taxon>
    </lineage>
</organism>
<feature type="region of interest" description="Disordered" evidence="1">
    <location>
        <begin position="321"/>
        <end position="387"/>
    </location>
</feature>
<keyword evidence="3" id="KW-1185">Reference proteome</keyword>
<feature type="compositionally biased region" description="Basic and acidic residues" evidence="1">
    <location>
        <begin position="68"/>
        <end position="83"/>
    </location>
</feature>
<feature type="region of interest" description="Disordered" evidence="1">
    <location>
        <begin position="38"/>
        <end position="87"/>
    </location>
</feature>
<keyword evidence="2" id="KW-0812">Transmembrane</keyword>
<feature type="compositionally biased region" description="Polar residues" evidence="1">
    <location>
        <begin position="127"/>
        <end position="137"/>
    </location>
</feature>
<feature type="compositionally biased region" description="Low complexity" evidence="1">
    <location>
        <begin position="38"/>
        <end position="61"/>
    </location>
</feature>
<dbReference type="PANTHER" id="PTHR15904:SF18">
    <property type="entry name" value="PROTEIN FAM13A"/>
    <property type="match status" value="1"/>
</dbReference>
<dbReference type="AlphaFoldDB" id="A0A6I9YNE4"/>
<dbReference type="InterPro" id="IPR039102">
    <property type="entry name" value="FAM13"/>
</dbReference>
<name>A0A6I9YNE4_9SAUR</name>
<keyword evidence="2" id="KW-0472">Membrane</keyword>
<dbReference type="RefSeq" id="XP_013925270.1">
    <property type="nucleotide sequence ID" value="XM_014069795.1"/>
</dbReference>
<feature type="compositionally biased region" description="Polar residues" evidence="1">
    <location>
        <begin position="358"/>
        <end position="367"/>
    </location>
</feature>
<evidence type="ECO:0000313" key="4">
    <source>
        <dbReference type="RefSeq" id="XP_013925270.1"/>
    </source>
</evidence>
<evidence type="ECO:0000256" key="1">
    <source>
        <dbReference type="SAM" id="MobiDB-lite"/>
    </source>
</evidence>
<sequence length="472" mass="53903">MCDGTFTYKGLCNLFCFDRFLEKTIRTAVEQHLFDVHGSSGQSSEESESGTSLTSSGVSSGQRRRHHKEQDEGRKARDREVINKENIPSGFSSIEECMLNAQEVEKCHENSSGYIGERSKPKRQKSSTKLSEFNDNQESSLAMETFGSLKHVDGRGPDEMEVFSEESKDGRNEDDLLMHNQSSNMKIQEHPGVPEVKLQRNQEIDGQEDTFIPEIPHLDLSTLCSDNWEGRTAWHDFPSRRRSSSLGSYEDDSEDLTPAQLTRRIQGLKKKIRRYEDKFEEERKYKPSHSDKAANLEVLKWTNDLAKFRKQLKESKLKLSEEDLAPRTRQRSNTLPKSFGSQLEKEEEKHDVSDKSSKPSVETTLESMQKKLQEKRTEANRPEDIKDMTRDEIASEKVALQKSLLYYESIHGRPVSIVIFVSNGLSVSVNAIVWLLNVRTCPRSLKYTKKSSNTVMLRTGLVSLWTVIIIGA</sequence>
<feature type="compositionally biased region" description="Basic and acidic residues" evidence="1">
    <location>
        <begin position="368"/>
        <end position="387"/>
    </location>
</feature>
<feature type="region of interest" description="Disordered" evidence="1">
    <location>
        <begin position="110"/>
        <end position="137"/>
    </location>
</feature>
<gene>
    <name evidence="4" type="primary">LOC106551651</name>
</gene>
<feature type="compositionally biased region" description="Basic and acidic residues" evidence="1">
    <location>
        <begin position="343"/>
        <end position="357"/>
    </location>
</feature>
<reference evidence="4" key="1">
    <citation type="submission" date="2025-08" db="UniProtKB">
        <authorList>
            <consortium name="RefSeq"/>
        </authorList>
    </citation>
    <scope>IDENTIFICATION</scope>
    <source>
        <tissue evidence="4">Skeletal muscle</tissue>
    </source>
</reference>
<dbReference type="KEGG" id="tsr:106551651"/>
<dbReference type="Proteomes" id="UP000504617">
    <property type="component" value="Unplaced"/>
</dbReference>
<feature type="compositionally biased region" description="Polar residues" evidence="1">
    <location>
        <begin position="331"/>
        <end position="341"/>
    </location>
</feature>
<evidence type="ECO:0000313" key="3">
    <source>
        <dbReference type="Proteomes" id="UP000504617"/>
    </source>
</evidence>
<keyword evidence="2" id="KW-1133">Transmembrane helix</keyword>
<dbReference type="PANTHER" id="PTHR15904">
    <property type="entry name" value="FAM13"/>
    <property type="match status" value="1"/>
</dbReference>
<evidence type="ECO:0000256" key="2">
    <source>
        <dbReference type="SAM" id="Phobius"/>
    </source>
</evidence>
<accession>A0A6I9YNE4</accession>
<protein>
    <submittedName>
        <fullName evidence="4">Protein FAM13A-like</fullName>
    </submittedName>
</protein>
<proteinExistence type="predicted"/>
<feature type="transmembrane region" description="Helical" evidence="2">
    <location>
        <begin position="415"/>
        <end position="435"/>
    </location>
</feature>
<dbReference type="OrthoDB" id="9044001at2759"/>